<feature type="transmembrane region" description="Helical" evidence="2">
    <location>
        <begin position="369"/>
        <end position="387"/>
    </location>
</feature>
<dbReference type="Proteomes" id="UP001501074">
    <property type="component" value="Unassembled WGS sequence"/>
</dbReference>
<feature type="region of interest" description="Disordered" evidence="1">
    <location>
        <begin position="87"/>
        <end position="240"/>
    </location>
</feature>
<feature type="transmembrane region" description="Helical" evidence="2">
    <location>
        <begin position="423"/>
        <end position="443"/>
    </location>
</feature>
<feature type="transmembrane region" description="Helical" evidence="2">
    <location>
        <begin position="1246"/>
        <end position="1263"/>
    </location>
</feature>
<proteinExistence type="predicted"/>
<feature type="transmembrane region" description="Helical" evidence="2">
    <location>
        <begin position="937"/>
        <end position="956"/>
    </location>
</feature>
<feature type="transmembrane region" description="Helical" evidence="2">
    <location>
        <begin position="526"/>
        <end position="546"/>
    </location>
</feature>
<protein>
    <submittedName>
        <fullName evidence="3">Uncharacterized protein</fullName>
    </submittedName>
</protein>
<feature type="transmembrane region" description="Helical" evidence="2">
    <location>
        <begin position="253"/>
        <end position="274"/>
    </location>
</feature>
<evidence type="ECO:0000256" key="1">
    <source>
        <dbReference type="SAM" id="MobiDB-lite"/>
    </source>
</evidence>
<keyword evidence="2" id="KW-0812">Transmembrane</keyword>
<name>A0ABP6ZAH6_9ACTN</name>
<feature type="compositionally biased region" description="Low complexity" evidence="1">
    <location>
        <begin position="118"/>
        <end position="152"/>
    </location>
</feature>
<feature type="transmembrane region" description="Helical" evidence="2">
    <location>
        <begin position="879"/>
        <end position="898"/>
    </location>
</feature>
<feature type="compositionally biased region" description="Low complexity" evidence="1">
    <location>
        <begin position="87"/>
        <end position="104"/>
    </location>
</feature>
<feature type="transmembrane region" description="Helical" evidence="2">
    <location>
        <begin position="393"/>
        <end position="411"/>
    </location>
</feature>
<evidence type="ECO:0000313" key="3">
    <source>
        <dbReference type="EMBL" id="GAA3598608.1"/>
    </source>
</evidence>
<feature type="transmembrane region" description="Helical" evidence="2">
    <location>
        <begin position="641"/>
        <end position="661"/>
    </location>
</feature>
<evidence type="ECO:0000313" key="4">
    <source>
        <dbReference type="Proteomes" id="UP001501074"/>
    </source>
</evidence>
<feature type="transmembrane region" description="Helical" evidence="2">
    <location>
        <begin position="993"/>
        <end position="1010"/>
    </location>
</feature>
<feature type="transmembrane region" description="Helical" evidence="2">
    <location>
        <begin position="588"/>
        <end position="613"/>
    </location>
</feature>
<keyword evidence="2" id="KW-0472">Membrane</keyword>
<evidence type="ECO:0000256" key="2">
    <source>
        <dbReference type="SAM" id="Phobius"/>
    </source>
</evidence>
<comment type="caution">
    <text evidence="3">The sequence shown here is derived from an EMBL/GenBank/DDBJ whole genome shotgun (WGS) entry which is preliminary data.</text>
</comment>
<organism evidence="3 4">
    <name type="scientific">Kineosporia mesophila</name>
    <dbReference type="NCBI Taxonomy" id="566012"/>
    <lineage>
        <taxon>Bacteria</taxon>
        <taxon>Bacillati</taxon>
        <taxon>Actinomycetota</taxon>
        <taxon>Actinomycetes</taxon>
        <taxon>Kineosporiales</taxon>
        <taxon>Kineosporiaceae</taxon>
        <taxon>Kineosporia</taxon>
    </lineage>
</organism>
<sequence>MSSDLGGQADQARTVLDTVPELSRLLLDLTRCPNCSAALRGPHCAACGIDLTGPDGGHLQRLSRDAAAALDRRESVLQYLRAQIRPTTAPAAPTNPVTSTSPAVFTNPATLTGPADVTNPGAPANPATSAGPAASADPAASPRPATSTDPAPSADPVPPTDPVPATSPAARVAPGLPAPDHGAPVNDARTIAPNASLTTPGTPSSIPTAPETRATPQTTPTASSSIGSATSAPWGTWSDPADAPRPQLGVNTILVGVGALLLAVAAIGFLIFSWQSMPLAARAAVIATATLAALGVAAWLRPRLPETAEAVGALGVVLVLGDGWAIRRTGLFGADHPHAALYTGTALLVSGLITGLWGRVGHLRAGTHASTVLLPIGTLLTVGQSLNNALDRFVISWSLALAVSAAVTLLRRTLPPECRTERLLARALAATMLVVATVPALLGLPDPDLALLTLLCTTVTLAAQTWADKTTDVRDQVLPHSSGEVLPDHEQRWGTPTSPRAGGAPSHPTSAGTLSRRPDPLGLNRVWSLATGISATAAAAVAGLAVTESLSLSSDIPVLIAVTLLTGLLLIAVSRLTPAPRSALRRTALALGVLGTYALIAVPTLVLVIAQVVRPVVQTPRSVDATARLDTLGITPDHPTLTWAVTLACLAVLAAVTWVAARGHARPAGPWPRQVRRTLRQAPPALLALFALVLTLVPAAAVVTTVTALLAIAVAASVLAIRGDRNPLPSPVLWMFSALLGTLAATLAWTTHELPGVVTTLAVPALLAARRRVTDDGPDGRTGRAGLALLAFSLAPVALGILLDQANAGSPLFWLAVIGPLVSLALITVPRLPLPERRGRATWTPADRLAAAAPGYLVLGIGLATTLDTGNQPAWHQPVLLAVTALAATGGTLWARAGLTRTVPLLTPVFAAVIAPAVALFLHSWAHAGSFDALTPALIWALTAAAGALLVTALVLRGRLDGQPPRRAGAEAGLAITAIAALALSMAPGQEEQLWLILLIVGAAVTAIALTPGRSQIGWVAGLLLTASSWTRLVDADVSLVEAYTVPPALVLLGIQLWARHLRPAAAGNDRLIITPLTLGLVPSVITCLVRDDIARPIALMTLAALVVAGCTYLIRTDTTDSVPAWLGGGSVVRPALLAGTITAVATALARVVFGLSDQGAPGTDSGLSFGILEVWTIPAALIALLHGLDRFPQLEDRIRRHPQNDLPGNLPAPLPASWSAFSRGLVLLLGPGLLCTLTGTEGPHLRPFLVILLAAAVAALGAQQHLQAVLVLGSATLAIEALVLLSPWMTEIGATVPLWAWAAVVGLALLVLGGGYERRLAQLRSVRSRIAALR</sequence>
<feature type="transmembrane region" description="Helical" evidence="2">
    <location>
        <begin position="1270"/>
        <end position="1291"/>
    </location>
</feature>
<feature type="transmembrane region" description="Helical" evidence="2">
    <location>
        <begin position="449"/>
        <end position="467"/>
    </location>
</feature>
<feature type="transmembrane region" description="Helical" evidence="2">
    <location>
        <begin position="1168"/>
        <end position="1189"/>
    </location>
</feature>
<keyword evidence="4" id="KW-1185">Reference proteome</keyword>
<feature type="region of interest" description="Disordered" evidence="1">
    <location>
        <begin position="480"/>
        <end position="518"/>
    </location>
</feature>
<feature type="transmembrane region" description="Helical" evidence="2">
    <location>
        <begin position="905"/>
        <end position="925"/>
    </location>
</feature>
<feature type="transmembrane region" description="Helical" evidence="2">
    <location>
        <begin position="732"/>
        <end position="750"/>
    </location>
</feature>
<feature type="transmembrane region" description="Helical" evidence="2">
    <location>
        <begin position="1098"/>
        <end position="1115"/>
    </location>
</feature>
<feature type="compositionally biased region" description="Low complexity" evidence="1">
    <location>
        <begin position="207"/>
        <end position="232"/>
    </location>
</feature>
<feature type="transmembrane region" description="Helical" evidence="2">
    <location>
        <begin position="339"/>
        <end position="357"/>
    </location>
</feature>
<feature type="transmembrane region" description="Helical" evidence="2">
    <location>
        <begin position="849"/>
        <end position="867"/>
    </location>
</feature>
<accession>A0ABP6ZAH6</accession>
<feature type="transmembrane region" description="Helical" evidence="2">
    <location>
        <begin position="558"/>
        <end position="576"/>
    </location>
</feature>
<dbReference type="EMBL" id="BAAAZO010000002">
    <property type="protein sequence ID" value="GAA3598608.1"/>
    <property type="molecule type" value="Genomic_DNA"/>
</dbReference>
<feature type="transmembrane region" description="Helical" evidence="2">
    <location>
        <begin position="682"/>
        <end position="700"/>
    </location>
</feature>
<feature type="transmembrane region" description="Helical" evidence="2">
    <location>
        <begin position="280"/>
        <end position="300"/>
    </location>
</feature>
<dbReference type="NCBIfam" id="NF047321">
    <property type="entry name" value="SCO7613_CTERM"/>
    <property type="match status" value="2"/>
</dbReference>
<feature type="transmembrane region" description="Helical" evidence="2">
    <location>
        <begin position="809"/>
        <end position="829"/>
    </location>
</feature>
<dbReference type="InterPro" id="IPR058062">
    <property type="entry name" value="SCO7613_C"/>
</dbReference>
<feature type="transmembrane region" description="Helical" evidence="2">
    <location>
        <begin position="1297"/>
        <end position="1317"/>
    </location>
</feature>
<feature type="transmembrane region" description="Helical" evidence="2">
    <location>
        <begin position="785"/>
        <end position="803"/>
    </location>
</feature>
<feature type="transmembrane region" description="Helical" evidence="2">
    <location>
        <begin position="968"/>
        <end position="987"/>
    </location>
</feature>
<feature type="compositionally biased region" description="Pro residues" evidence="1">
    <location>
        <begin position="153"/>
        <end position="162"/>
    </location>
</feature>
<dbReference type="RefSeq" id="WP_231485996.1">
    <property type="nucleotide sequence ID" value="NZ_BAAAZO010000002.1"/>
</dbReference>
<feature type="transmembrane region" description="Helical" evidence="2">
    <location>
        <begin position="1017"/>
        <end position="1034"/>
    </location>
</feature>
<feature type="transmembrane region" description="Helical" evidence="2">
    <location>
        <begin position="1136"/>
        <end position="1156"/>
    </location>
</feature>
<gene>
    <name evidence="3" type="ORF">GCM10022223_12480</name>
</gene>
<feature type="transmembrane region" description="Helical" evidence="2">
    <location>
        <begin position="1071"/>
        <end position="1092"/>
    </location>
</feature>
<reference evidence="4" key="1">
    <citation type="journal article" date="2019" name="Int. J. Syst. Evol. Microbiol.">
        <title>The Global Catalogue of Microorganisms (GCM) 10K type strain sequencing project: providing services to taxonomists for standard genome sequencing and annotation.</title>
        <authorList>
            <consortium name="The Broad Institute Genomics Platform"/>
            <consortium name="The Broad Institute Genome Sequencing Center for Infectious Disease"/>
            <person name="Wu L."/>
            <person name="Ma J."/>
        </authorList>
    </citation>
    <scope>NUCLEOTIDE SEQUENCE [LARGE SCALE GENOMIC DNA]</scope>
    <source>
        <strain evidence="4">JCM 16902</strain>
    </source>
</reference>
<feature type="compositionally biased region" description="Polar residues" evidence="1">
    <location>
        <begin position="193"/>
        <end position="206"/>
    </location>
</feature>
<keyword evidence="2" id="KW-1133">Transmembrane helix</keyword>